<evidence type="ECO:0000259" key="4">
    <source>
        <dbReference type="Pfam" id="PF24499"/>
    </source>
</evidence>
<dbReference type="InterPro" id="IPR055436">
    <property type="entry name" value="Ig_TMEM131L_4"/>
</dbReference>
<feature type="compositionally biased region" description="Gly residues" evidence="1">
    <location>
        <begin position="1365"/>
        <end position="1379"/>
    </location>
</feature>
<dbReference type="InterPro" id="IPR039877">
    <property type="entry name" value="TMEM131-like"/>
</dbReference>
<feature type="domain" description="TMEM131L fourth Ig-like" evidence="4">
    <location>
        <begin position="680"/>
        <end position="733"/>
    </location>
</feature>
<dbReference type="Pfam" id="PF24495">
    <property type="entry name" value="Ig_TMEM131_2"/>
    <property type="match status" value="1"/>
</dbReference>
<dbReference type="PANTHER" id="PTHR22050">
    <property type="entry name" value="RW1 PROTEIN HOMOLOG"/>
    <property type="match status" value="1"/>
</dbReference>
<feature type="compositionally biased region" description="Polar residues" evidence="1">
    <location>
        <begin position="1454"/>
        <end position="1468"/>
    </location>
</feature>
<keyword evidence="2" id="KW-1133">Transmembrane helix</keyword>
<keyword evidence="2" id="KW-0472">Membrane</keyword>
<feature type="compositionally biased region" description="Low complexity" evidence="1">
    <location>
        <begin position="1296"/>
        <end position="1312"/>
    </location>
</feature>
<feature type="compositionally biased region" description="Basic and acidic residues" evidence="1">
    <location>
        <begin position="1441"/>
        <end position="1450"/>
    </location>
</feature>
<keyword evidence="2" id="KW-0812">Transmembrane</keyword>
<dbReference type="OrthoDB" id="168404at2759"/>
<organism evidence="6">
    <name type="scientific">Lepeophtheirus salmonis</name>
    <name type="common">Salmon louse</name>
    <name type="synonym">Caligus salmonis</name>
    <dbReference type="NCBI Taxonomy" id="72036"/>
    <lineage>
        <taxon>Eukaryota</taxon>
        <taxon>Metazoa</taxon>
        <taxon>Ecdysozoa</taxon>
        <taxon>Arthropoda</taxon>
        <taxon>Crustacea</taxon>
        <taxon>Multicrustacea</taxon>
        <taxon>Hexanauplia</taxon>
        <taxon>Copepoda</taxon>
        <taxon>Siphonostomatoida</taxon>
        <taxon>Caligidae</taxon>
        <taxon>Lepeophtheirus</taxon>
    </lineage>
</organism>
<dbReference type="InterPro" id="IPR056311">
    <property type="entry name" value="TMEM131_Ig_2"/>
</dbReference>
<dbReference type="Pfam" id="PF24501">
    <property type="entry name" value="Ig_TMEM131L_5"/>
    <property type="match status" value="1"/>
</dbReference>
<proteinExistence type="predicted"/>
<evidence type="ECO:0000313" key="6">
    <source>
        <dbReference type="EMBL" id="CDW23586.1"/>
    </source>
</evidence>
<feature type="compositionally biased region" description="Basic and acidic residues" evidence="1">
    <location>
        <begin position="1133"/>
        <end position="1143"/>
    </location>
</feature>
<evidence type="ECO:0000256" key="1">
    <source>
        <dbReference type="SAM" id="MobiDB-lite"/>
    </source>
</evidence>
<feature type="compositionally biased region" description="Basic residues" evidence="1">
    <location>
        <begin position="1026"/>
        <end position="1036"/>
    </location>
</feature>
<feature type="region of interest" description="Disordered" evidence="1">
    <location>
        <begin position="1121"/>
        <end position="1257"/>
    </location>
</feature>
<feature type="region of interest" description="Disordered" evidence="1">
    <location>
        <begin position="1439"/>
        <end position="1468"/>
    </location>
</feature>
<feature type="transmembrane region" description="Helical" evidence="2">
    <location>
        <begin position="889"/>
        <end position="911"/>
    </location>
</feature>
<feature type="compositionally biased region" description="Low complexity" evidence="1">
    <location>
        <begin position="1149"/>
        <end position="1159"/>
    </location>
</feature>
<evidence type="ECO:0000259" key="5">
    <source>
        <dbReference type="Pfam" id="PF24501"/>
    </source>
</evidence>
<reference evidence="6" key="1">
    <citation type="submission" date="2014-05" db="EMBL/GenBank/DDBJ databases">
        <authorList>
            <person name="Chronopoulou M."/>
        </authorList>
    </citation>
    <scope>NUCLEOTIDE SEQUENCE</scope>
    <source>
        <tissue evidence="6">Whole organism</tissue>
    </source>
</reference>
<feature type="region of interest" description="Disordered" evidence="1">
    <location>
        <begin position="1069"/>
        <end position="1098"/>
    </location>
</feature>
<feature type="domain" description="TMEM131L fifth Ig-like" evidence="5">
    <location>
        <begin position="792"/>
        <end position="855"/>
    </location>
</feature>
<feature type="transmembrane region" description="Helical" evidence="2">
    <location>
        <begin position="863"/>
        <end position="882"/>
    </location>
</feature>
<dbReference type="InterPro" id="IPR055437">
    <property type="entry name" value="TMEM131L_Ig_5"/>
</dbReference>
<feature type="non-terminal residue" evidence="6">
    <location>
        <position position="1"/>
    </location>
</feature>
<sequence>PYGLGPMTGIKLPLNTTYNRTISLHNPGPEPIQVLEMISSGSNDLSLVSPDGEIERPENSWTIPPFTTKVLMLAKFFARKEKNYTAYIRIRTNATFYPGKFLYVPFEALVVENVGIFAPDPLLDFGTFVLGIKEEPVSKDCNVYSTSFKKAMQIHLRFEENLRPKYIAPHLPLASPYLTSVATFSFTPFKEGLFEGFIEISTLDKLIKVIWKYRALVLNGSLSYDKNSTSFYVRDESNQFLQRKFSLKNNFKVPVKITGLKKLYKSSHPSLQSFHPVVLSPYEKKDILVITYNMSKDIDKEDLIQESTIHILTDVYNLNVTFNIYDGKIQKYLPDSPSQEYLDFGSLGMAVTRDSAFILTNRNPVNVSILKMNSNCSGCSLECSEELWKKILAGESITFCLRIVTSENEGSVQAQIFIKTEYESLTIPLKYRVVRGSLTTVPEDLEFDPVFPGEKAELKLTVYSSFAQEMITSDVNTIPKDNSFTFQHGVLRGRNVIMSVEKSYIGKVIFDPAQECRMTQSCYVGFEMGSKLGQFWLSAFNTTTRMEIMEITEIIVKILRQRYIFSLNSQKTSTDFYYDDFISRNLPSLVNNVTLSLNTNQIRGFLFRAKTKMIWPFVVQEEKINFSYTQIGNSSVGYCNLKNPSSVYPLFVHLVTVPREESPFQILALESEEPIQGLPHSTQKNSKSFILPPSNSVRVKLLFRPTKVFAEADNLLVRNNLTGGEVVWLVGHGSKPSFRFDFWDTTSERVKGPIGTLEFKITEKDLKVCGQSGQLEHSYQALTVRNSFNAKNIGQVPIWILGFYIGEYPCEGNGFKVMDCKPFRLDPNSARDIDIAFTPDFTVSYVMQNLHINSTLNKELLNYTLRASIPASMLSVCAAVLPRPIWETWIYYILNIGLFLVFFGVLFAAIFEADCIWSFYDSSTTSSVSEVPKFEDVEDIEYPEDTNCKSEGLRHRRIYRRRSSNNKCTEEGNYRSTTGIKGHINSLLDMVVPRSKSKSPSKSPSIEEPKPPLPKLCAPSSINGYKNKKKKQRNINKKGLDEADSSSTTTESSNVEELIDLTTSLALIKQEPSLHPSHKTDLKKNKSSKKSNKKVSPSVAVVECVQLQSEFNVDNLDFSQPVTKKTRPHKNQKLSEEAIDKKIINYKPNSNSINESNNSQPIVQSPPSIQKKKQAKVKPNESSSSTSTKSNTNIRNSSPCVFDKPPRMLAKTNHEKSSNSTSSDKGKKVPPVGKILPEIKQISGSQYGPIGAPRRIEPKREHNGLHSSQITPIQETGGIALSSPDMLGNSFVGSPHHQSSLSANNASSLMQSLQAERRQRTEEFLLKNRRPVDWPGFDNNNQNNNLLESLWDRPEEVNDVWGNRGFGGGSNGGNGGGGIWPSSFWAPSQSQQITQFNDSQTKNKNSNNNNTVYHQHHPGHKEEPYEAQNYYHLSSIWAGSGEERQSHHQPEPPQTETWSSTLFHKNQI</sequence>
<feature type="compositionally biased region" description="Low complexity" evidence="1">
    <location>
        <begin position="1182"/>
        <end position="1198"/>
    </location>
</feature>
<feature type="region of interest" description="Disordered" evidence="1">
    <location>
        <begin position="1365"/>
        <end position="1384"/>
    </location>
</feature>
<name>A0A0K2TDQ4_LEPSM</name>
<feature type="domain" description="TMEM131 second Ig-like" evidence="3">
    <location>
        <begin position="1"/>
        <end position="91"/>
    </location>
</feature>
<protein>
    <submittedName>
        <fullName evidence="6">Uncharacterized protein</fullName>
    </submittedName>
</protein>
<dbReference type="GO" id="GO:0016020">
    <property type="term" value="C:membrane"/>
    <property type="evidence" value="ECO:0007669"/>
    <property type="project" value="TreeGrafter"/>
</dbReference>
<accession>A0A0K2TDQ4</accession>
<evidence type="ECO:0000259" key="3">
    <source>
        <dbReference type="Pfam" id="PF24495"/>
    </source>
</evidence>
<dbReference type="Pfam" id="PF24499">
    <property type="entry name" value="Ig_TMEM131L_4"/>
    <property type="match status" value="1"/>
</dbReference>
<evidence type="ECO:0000256" key="2">
    <source>
        <dbReference type="SAM" id="Phobius"/>
    </source>
</evidence>
<feature type="region of interest" description="Disordered" evidence="1">
    <location>
        <begin position="992"/>
        <end position="1055"/>
    </location>
</feature>
<dbReference type="EMBL" id="HACA01006225">
    <property type="protein sequence ID" value="CDW23586.1"/>
    <property type="molecule type" value="Transcribed_RNA"/>
</dbReference>
<feature type="compositionally biased region" description="Low complexity" evidence="1">
    <location>
        <begin position="1397"/>
        <end position="1411"/>
    </location>
</feature>
<feature type="region of interest" description="Disordered" evidence="1">
    <location>
        <begin position="1278"/>
        <end position="1315"/>
    </location>
</feature>
<dbReference type="PANTHER" id="PTHR22050:SF0">
    <property type="entry name" value="TRANSMEMBRANE PROTEIN 131 HOMOLOG"/>
    <property type="match status" value="1"/>
</dbReference>
<feature type="region of interest" description="Disordered" evidence="1">
    <location>
        <begin position="1389"/>
        <end position="1421"/>
    </location>
</feature>